<organism evidence="5 6">
    <name type="scientific">Dimorphilus gyrociliatus</name>
    <dbReference type="NCBI Taxonomy" id="2664684"/>
    <lineage>
        <taxon>Eukaryota</taxon>
        <taxon>Metazoa</taxon>
        <taxon>Spiralia</taxon>
        <taxon>Lophotrochozoa</taxon>
        <taxon>Annelida</taxon>
        <taxon>Polychaeta</taxon>
        <taxon>Polychaeta incertae sedis</taxon>
        <taxon>Dinophilidae</taxon>
        <taxon>Dimorphilus</taxon>
    </lineage>
</organism>
<reference evidence="5 6" key="1">
    <citation type="submission" date="2020-08" db="EMBL/GenBank/DDBJ databases">
        <authorList>
            <person name="Hejnol A."/>
        </authorList>
    </citation>
    <scope>NUCLEOTIDE SEQUENCE [LARGE SCALE GENOMIC DNA]</scope>
</reference>
<name>A0A7I8W769_9ANNE</name>
<keyword evidence="6" id="KW-1185">Reference proteome</keyword>
<feature type="domain" description="DUF3456" evidence="4">
    <location>
        <begin position="34"/>
        <end position="155"/>
    </location>
</feature>
<dbReference type="Pfam" id="PF11938">
    <property type="entry name" value="DUF3456"/>
    <property type="match status" value="1"/>
</dbReference>
<comment type="similarity">
    <text evidence="1">Belongs to the canopy family.</text>
</comment>
<evidence type="ECO:0000313" key="5">
    <source>
        <dbReference type="EMBL" id="CAD5123500.1"/>
    </source>
</evidence>
<dbReference type="Proteomes" id="UP000549394">
    <property type="component" value="Unassembled WGS sequence"/>
</dbReference>
<evidence type="ECO:0000313" key="6">
    <source>
        <dbReference type="Proteomes" id="UP000549394"/>
    </source>
</evidence>
<evidence type="ECO:0000256" key="1">
    <source>
        <dbReference type="ARBA" id="ARBA00007285"/>
    </source>
</evidence>
<dbReference type="InterPro" id="IPR021852">
    <property type="entry name" value="DUF3456"/>
</dbReference>
<accession>A0A7I8W769</accession>
<keyword evidence="2" id="KW-0732">Signal</keyword>
<gene>
    <name evidence="5" type="ORF">DGYR_LOCUS11176</name>
</gene>
<evidence type="ECO:0000259" key="4">
    <source>
        <dbReference type="Pfam" id="PF11938"/>
    </source>
</evidence>
<dbReference type="EMBL" id="CAJFCJ010000019">
    <property type="protein sequence ID" value="CAD5123500.1"/>
    <property type="molecule type" value="Genomic_DNA"/>
</dbReference>
<comment type="caution">
    <text evidence="5">The sequence shown here is derived from an EMBL/GenBank/DDBJ whole genome shotgun (WGS) entry which is preliminary data.</text>
</comment>
<evidence type="ECO:0000256" key="3">
    <source>
        <dbReference type="SAM" id="MobiDB-lite"/>
    </source>
</evidence>
<evidence type="ECO:0000256" key="2">
    <source>
        <dbReference type="ARBA" id="ARBA00022729"/>
    </source>
</evidence>
<feature type="compositionally biased region" description="Basic and acidic residues" evidence="3">
    <location>
        <begin position="187"/>
        <end position="211"/>
    </location>
</feature>
<feature type="region of interest" description="Disordered" evidence="3">
    <location>
        <begin position="163"/>
        <end position="211"/>
    </location>
</feature>
<proteinExistence type="inferred from homology"/>
<dbReference type="PANTHER" id="PTHR15382">
    <property type="entry name" value="CTG4A-RELATED"/>
    <property type="match status" value="1"/>
</dbReference>
<protein>
    <submittedName>
        <fullName evidence="5">DgyrCDS11843</fullName>
    </submittedName>
</protein>
<dbReference type="OrthoDB" id="6020060at2759"/>
<dbReference type="AlphaFoldDB" id="A0A7I8W769"/>
<dbReference type="PANTHER" id="PTHR15382:SF8">
    <property type="entry name" value="CANOPY B"/>
    <property type="match status" value="1"/>
</dbReference>
<sequence>MSIFYILIECSLLCNIYSLSYSEMTKILKLAYLINYISRETRLIEALEDPHICDKILKYNVHAERKGSLRYAKGQSETMQTLHNLVHKGVKVVYDIPYELWNETSSEIVKMHRACFALANDYEEDIQEWYYNHQDTVSLMKYVCADRYLKGKDKKCLDEIFFSKGESDDDDDTDSKAKQKKLKPKKSKTDSQSEKKNPKYAKGDKGRKVEL</sequence>